<name>A0A9P6B990_9AGAM</name>
<reference evidence="13" key="1">
    <citation type="journal article" date="2020" name="Nat. Commun.">
        <title>Large-scale genome sequencing of mycorrhizal fungi provides insights into the early evolution of symbiotic traits.</title>
        <authorList>
            <person name="Miyauchi S."/>
            <person name="Kiss E."/>
            <person name="Kuo A."/>
            <person name="Drula E."/>
            <person name="Kohler A."/>
            <person name="Sanchez-Garcia M."/>
            <person name="Morin E."/>
            <person name="Andreopoulos B."/>
            <person name="Barry K.W."/>
            <person name="Bonito G."/>
            <person name="Buee M."/>
            <person name="Carver A."/>
            <person name="Chen C."/>
            <person name="Cichocki N."/>
            <person name="Clum A."/>
            <person name="Culley D."/>
            <person name="Crous P.W."/>
            <person name="Fauchery L."/>
            <person name="Girlanda M."/>
            <person name="Hayes R.D."/>
            <person name="Keri Z."/>
            <person name="LaButti K."/>
            <person name="Lipzen A."/>
            <person name="Lombard V."/>
            <person name="Magnuson J."/>
            <person name="Maillard F."/>
            <person name="Murat C."/>
            <person name="Nolan M."/>
            <person name="Ohm R.A."/>
            <person name="Pangilinan J."/>
            <person name="Pereira M.F."/>
            <person name="Perotto S."/>
            <person name="Peter M."/>
            <person name="Pfister S."/>
            <person name="Riley R."/>
            <person name="Sitrit Y."/>
            <person name="Stielow J.B."/>
            <person name="Szollosi G."/>
            <person name="Zifcakova L."/>
            <person name="Stursova M."/>
            <person name="Spatafora J.W."/>
            <person name="Tedersoo L."/>
            <person name="Vaario L.M."/>
            <person name="Yamada A."/>
            <person name="Yan M."/>
            <person name="Wang P."/>
            <person name="Xu J."/>
            <person name="Bruns T."/>
            <person name="Baldrian P."/>
            <person name="Vilgalys R."/>
            <person name="Dunand C."/>
            <person name="Henrissat B."/>
            <person name="Grigoriev I.V."/>
            <person name="Hibbett D."/>
            <person name="Nagy L.G."/>
            <person name="Martin F.M."/>
        </authorList>
    </citation>
    <scope>NUCLEOTIDE SEQUENCE</scope>
    <source>
        <strain evidence="13">UP504</strain>
    </source>
</reference>
<dbReference type="GO" id="GO:0006281">
    <property type="term" value="P:DNA repair"/>
    <property type="evidence" value="ECO:0007669"/>
    <property type="project" value="UniProtKB-KW"/>
</dbReference>
<comment type="subcellular location">
    <subcellularLocation>
        <location evidence="2">Cytoplasm</location>
    </subcellularLocation>
    <subcellularLocation>
        <location evidence="1">Nucleus speckle</location>
    </subcellularLocation>
</comment>
<dbReference type="Pfam" id="PF23096">
    <property type="entry name" value="HEAT_PSME4"/>
    <property type="match status" value="1"/>
</dbReference>
<evidence type="ECO:0008006" key="15">
    <source>
        <dbReference type="Google" id="ProtNLM"/>
    </source>
</evidence>
<dbReference type="InterPro" id="IPR035309">
    <property type="entry name" value="PSME4"/>
</dbReference>
<dbReference type="EMBL" id="MU128915">
    <property type="protein sequence ID" value="KAF9519812.1"/>
    <property type="molecule type" value="Genomic_DNA"/>
</dbReference>
<evidence type="ECO:0000256" key="1">
    <source>
        <dbReference type="ARBA" id="ARBA00004324"/>
    </source>
</evidence>
<evidence type="ECO:0000256" key="2">
    <source>
        <dbReference type="ARBA" id="ARBA00004496"/>
    </source>
</evidence>
<feature type="repeat" description="HEAT" evidence="9">
    <location>
        <begin position="1776"/>
        <end position="1814"/>
    </location>
</feature>
<keyword evidence="7" id="KW-0234">DNA repair</keyword>
<feature type="domain" description="Proteasome activator complex subunit 4-like HEAT repeat-like" evidence="12">
    <location>
        <begin position="1397"/>
        <end position="1556"/>
    </location>
</feature>
<feature type="domain" description="Proteasome activator Blm10 middle HEAT repeats region" evidence="11">
    <location>
        <begin position="365"/>
        <end position="909"/>
    </location>
</feature>
<dbReference type="GO" id="GO:0005829">
    <property type="term" value="C:cytosol"/>
    <property type="evidence" value="ECO:0007669"/>
    <property type="project" value="TreeGrafter"/>
</dbReference>
<dbReference type="InterPro" id="IPR011989">
    <property type="entry name" value="ARM-like"/>
</dbReference>
<dbReference type="Pfam" id="PF11919">
    <property type="entry name" value="PSME4_C"/>
    <property type="match status" value="1"/>
</dbReference>
<dbReference type="GO" id="GO:0016607">
    <property type="term" value="C:nuclear speck"/>
    <property type="evidence" value="ECO:0007669"/>
    <property type="project" value="UniProtKB-SubCell"/>
</dbReference>
<dbReference type="GO" id="GO:0016504">
    <property type="term" value="F:peptidase activator activity"/>
    <property type="evidence" value="ECO:0007669"/>
    <property type="project" value="InterPro"/>
</dbReference>
<dbReference type="GO" id="GO:0070628">
    <property type="term" value="F:proteasome binding"/>
    <property type="evidence" value="ECO:0007669"/>
    <property type="project" value="InterPro"/>
</dbReference>
<keyword evidence="14" id="KW-1185">Reference proteome</keyword>
<gene>
    <name evidence="13" type="ORF">BS47DRAFT_1374910</name>
</gene>
<evidence type="ECO:0000256" key="4">
    <source>
        <dbReference type="ARBA" id="ARBA00022490"/>
    </source>
</evidence>
<keyword evidence="6" id="KW-0227">DNA damage</keyword>
<keyword evidence="4" id="KW-0963">Cytoplasm</keyword>
<evidence type="ECO:0000256" key="5">
    <source>
        <dbReference type="ARBA" id="ARBA00022737"/>
    </source>
</evidence>
<dbReference type="Pfam" id="PF16507">
    <property type="entry name" value="HEAT_PSME4_mid"/>
    <property type="match status" value="1"/>
</dbReference>
<evidence type="ECO:0000256" key="6">
    <source>
        <dbReference type="ARBA" id="ARBA00022763"/>
    </source>
</evidence>
<feature type="domain" description="Proteasome activator complex subunit 4 C-terminal" evidence="10">
    <location>
        <begin position="1841"/>
        <end position="1926"/>
    </location>
</feature>
<dbReference type="GO" id="GO:0010499">
    <property type="term" value="P:proteasomal ubiquitin-independent protein catabolic process"/>
    <property type="evidence" value="ECO:0007669"/>
    <property type="project" value="TreeGrafter"/>
</dbReference>
<evidence type="ECO:0000256" key="9">
    <source>
        <dbReference type="PROSITE-ProRule" id="PRU00103"/>
    </source>
</evidence>
<proteinExistence type="inferred from homology"/>
<protein>
    <recommendedName>
        <fullName evidence="15">ARM repeat-containing protein</fullName>
    </recommendedName>
</protein>
<evidence type="ECO:0000259" key="12">
    <source>
        <dbReference type="Pfam" id="PF23096"/>
    </source>
</evidence>
<comment type="caution">
    <text evidence="13">The sequence shown here is derived from an EMBL/GenBank/DDBJ whole genome shotgun (WGS) entry which is preliminary data.</text>
</comment>
<dbReference type="OrthoDB" id="17907at2759"/>
<evidence type="ECO:0000256" key="3">
    <source>
        <dbReference type="ARBA" id="ARBA00005739"/>
    </source>
</evidence>
<evidence type="ECO:0000313" key="14">
    <source>
        <dbReference type="Proteomes" id="UP000886523"/>
    </source>
</evidence>
<organism evidence="13 14">
    <name type="scientific">Hydnum rufescens UP504</name>
    <dbReference type="NCBI Taxonomy" id="1448309"/>
    <lineage>
        <taxon>Eukaryota</taxon>
        <taxon>Fungi</taxon>
        <taxon>Dikarya</taxon>
        <taxon>Basidiomycota</taxon>
        <taxon>Agaricomycotina</taxon>
        <taxon>Agaricomycetes</taxon>
        <taxon>Cantharellales</taxon>
        <taxon>Hydnaceae</taxon>
        <taxon>Hydnum</taxon>
    </lineage>
</organism>
<dbReference type="PANTHER" id="PTHR32170">
    <property type="entry name" value="PROTEASOME ACTIVATOR COMPLEX SUBUNIT 4"/>
    <property type="match status" value="1"/>
</dbReference>
<dbReference type="Proteomes" id="UP000886523">
    <property type="component" value="Unassembled WGS sequence"/>
</dbReference>
<dbReference type="Gene3D" id="1.25.10.10">
    <property type="entry name" value="Leucine-rich Repeat Variant"/>
    <property type="match status" value="1"/>
</dbReference>
<sequence>MDDDDASLSSATPAASEEYDHLEDAKQFKSLDTYLKSLPYECESTDEMQEKLRLIVSRIVICAKTRNWTAMIGWDSSLQYWMIMRYPMPRPIRASLAKLYYELLVTPGAEPRLIRGWADTLARLIPNRAGSRRKLEISDLQLSWKSLWRVMESEIWIKTGNHDSTRTVSTTLLTVAELASRYFPGSEIPAILDTILSKFEVANITTVITLLTGFLPPTDAHLYLPILFKLWEALNSSQLDERLLDIFATLSQEHVAGASAGIDGAMPWKDVGIFTDEQWSRISRACLVAMNVPVGAGGTSTSSTGSHADLGQTSRLVKKGPSVLITLATLFVYSMSVDGPNLNSVDSNLGGETAFVAGSKALHSLNTIITSTETYFHPSNYGAWTVNLTTFMQRLTYEFSKRWNEEHQPECKTPIAQRLSLGVKRAFVETLKTPALLAMFSKDPVSTTLAQATLKTLSVLEPNIIMPAILERVYNGLESINETHRTTAVLSCLSGVASTLVSENIFFGGQKHLMPLLELALPGLDINDPLKVVCTSILITITVSSIKIGDLTHTVPLDLGSDAPGEDIMVIKDPASYSGTPLIDGAEELGQRLSLREERTLVRESTASFPDWVTTFFRRVFALFENLPEEGGKSNRTGGKSEETILKSLRSALDTVSAHLSNSLFDLVLRITYEYAISTARANSVKAFGDLVASLAKANPKKTIAKFLPYCSDQVRIELEHGASSTRTTTTNLPVPSDTTLHWHLTIIRGILSNGGKDASHAFGKLLAHKDDILSLMRTLVVSTKNERGYSSTGRLVGRVLAALTWVYALDQRFVNSDEWESETFNRTHNQHWGRLYRAEDVKIEWHVPSDDEISFALEIMDTIVKPSLDLIEAALQVPPKGRDAVWRNDFCRYLYVVRSAWGGLPTIFLAQEQHMNDPYLDTSSEVAALTATSLGMKSGFVLTDPQDSRYQRILAHREQFGRFLHRASVSLRHSGDGDAGDEHIDAILAVTRAIDTYLLDYGMTRPTYASQKKHFDTTRDLALMTVKQKEFPRHVWIKRAQVYHASRVHTHSLYRRRTLIDDELIGDLLEFSFSPYTRVRKNSQAYLITAISYLVRSARHVLIRTYEALAAELKLGKAADPDRQKGALYVLWSRSLTAYALNTPVYVEPYFSTLLAFQQQEKPSIQQLVSVAIEDAFAHVTPEAMDTSMSSSAVGQGLESAIAQVEQASGPCGLELLSEAESRMEVRVQQKIDAYEKTRASVLAIMQNPTVHWKYKQWAMALLVRLLRKDAPTTAAIAQTIVENVVSDHPTTRQYAQSGLVQLLRSVKARTFSKSAEDLWLNAGKNPLRAELHAPDFASYLTASLQPLTSDTILIDAVREDALIWKPVLAGYKLPPENESAFAWEPSSREVLAAISTSVDANWFSRLASLWSQEGNRSSTSTDLRIENLWLIKILFKIFEDTHLDSVLIVLESVLHHSDKFQQRAAAEILGGLIRASKHFPRRISKKLWEWVSPRLPDIFAQMTPDTITFWDSFFNVTISECDPRRIEPLIKYVLSLPIDFNGDSVFALSKSLSTLGTLADCLGARFLPQAEPFVELFFGNLDTPYEEIRVHIIGNLASIMAAQWRPAYSSAKALLEDCAPDRDPFHVRDSTHMSRISNLVERFPKWKAERLPGARVSHSTYDKVGLTVLSWIWTLAYTTRAPSIFVYVKPLLPEILRMSELQDSSEIQTYSSGVLYILSAITPPPEYVEPFTETFIEAVKSSPSWRIRHKAIPVLSVWYFRNLPNLSQSVVSRILAILVECLKDENVEVREVAASTLSGVLRCSEKQNVITLKDRFARTAQRTRLPPRGDSNYADALRTLHSAVLGMIAALQAYPYVVEPWMPSLIERLSRHSSDPQPVSTAIRQFAATFKKTHQDTWHVDQLMFDEEQSQALATMVSGTSYYILRIYSLRSRLISRKTPTAFKPPS</sequence>
<dbReference type="InterPro" id="IPR021843">
    <property type="entry name" value="PSME4_C"/>
</dbReference>
<dbReference type="InterPro" id="IPR055455">
    <property type="entry name" value="HEAT_PSME4"/>
</dbReference>
<dbReference type="InterPro" id="IPR016024">
    <property type="entry name" value="ARM-type_fold"/>
</dbReference>
<evidence type="ECO:0000259" key="10">
    <source>
        <dbReference type="Pfam" id="PF11919"/>
    </source>
</evidence>
<dbReference type="PROSITE" id="PS50077">
    <property type="entry name" value="HEAT_REPEAT"/>
    <property type="match status" value="1"/>
</dbReference>
<dbReference type="InterPro" id="IPR021133">
    <property type="entry name" value="HEAT_type_2"/>
</dbReference>
<dbReference type="PANTHER" id="PTHR32170:SF3">
    <property type="entry name" value="PROTEASOME ACTIVATOR COMPLEX SUBUNIT 4"/>
    <property type="match status" value="1"/>
</dbReference>
<evidence type="ECO:0000256" key="7">
    <source>
        <dbReference type="ARBA" id="ARBA00023204"/>
    </source>
</evidence>
<accession>A0A9P6B990</accession>
<evidence type="ECO:0000313" key="13">
    <source>
        <dbReference type="EMBL" id="KAF9519812.1"/>
    </source>
</evidence>
<keyword evidence="8" id="KW-0539">Nucleus</keyword>
<keyword evidence="5" id="KW-0677">Repeat</keyword>
<comment type="similarity">
    <text evidence="3">Belongs to the BLM10 family.</text>
</comment>
<dbReference type="SUPFAM" id="SSF48371">
    <property type="entry name" value="ARM repeat"/>
    <property type="match status" value="2"/>
</dbReference>
<dbReference type="InterPro" id="IPR032430">
    <property type="entry name" value="Blm10_mid"/>
</dbReference>
<evidence type="ECO:0000259" key="11">
    <source>
        <dbReference type="Pfam" id="PF16507"/>
    </source>
</evidence>
<evidence type="ECO:0000256" key="8">
    <source>
        <dbReference type="ARBA" id="ARBA00023242"/>
    </source>
</evidence>